<dbReference type="STRING" id="1003.SAMN04488541_100350"/>
<dbReference type="AlphaFoldDB" id="A0A1I2BK56"/>
<organism evidence="4 5">
    <name type="scientific">Thermoflexibacter ruber</name>
    <dbReference type="NCBI Taxonomy" id="1003"/>
    <lineage>
        <taxon>Bacteria</taxon>
        <taxon>Pseudomonadati</taxon>
        <taxon>Bacteroidota</taxon>
        <taxon>Cytophagia</taxon>
        <taxon>Cytophagales</taxon>
        <taxon>Thermoflexibacteraceae</taxon>
        <taxon>Thermoflexibacter</taxon>
    </lineage>
</organism>
<dbReference type="PROSITE" id="PS51123">
    <property type="entry name" value="OMPA_2"/>
    <property type="match status" value="1"/>
</dbReference>
<protein>
    <submittedName>
        <fullName evidence="4">Type IX secretion system membrane protein, PorP/SprF family</fullName>
    </submittedName>
</protein>
<dbReference type="InterPro" id="IPR019861">
    <property type="entry name" value="PorP/SprF_Bacteroidetes"/>
</dbReference>
<keyword evidence="2" id="KW-0812">Transmembrane</keyword>
<dbReference type="Gene3D" id="3.30.1330.60">
    <property type="entry name" value="OmpA-like domain"/>
    <property type="match status" value="1"/>
</dbReference>
<dbReference type="PANTHER" id="PTHR30329">
    <property type="entry name" value="STATOR ELEMENT OF FLAGELLAR MOTOR COMPLEX"/>
    <property type="match status" value="1"/>
</dbReference>
<evidence type="ECO:0000313" key="4">
    <source>
        <dbReference type="EMBL" id="SFE56545.1"/>
    </source>
</evidence>
<dbReference type="Proteomes" id="UP000199513">
    <property type="component" value="Unassembled WGS sequence"/>
</dbReference>
<gene>
    <name evidence="4" type="ORF">SAMN04488541_100350</name>
</gene>
<dbReference type="PANTHER" id="PTHR30329:SF21">
    <property type="entry name" value="LIPOPROTEIN YIAD-RELATED"/>
    <property type="match status" value="1"/>
</dbReference>
<name>A0A1I2BK56_9BACT</name>
<dbReference type="NCBIfam" id="TIGR03519">
    <property type="entry name" value="T9SS_PorP_fam"/>
    <property type="match status" value="1"/>
</dbReference>
<dbReference type="GO" id="GO:0016020">
    <property type="term" value="C:membrane"/>
    <property type="evidence" value="ECO:0007669"/>
    <property type="project" value="UniProtKB-UniRule"/>
</dbReference>
<dbReference type="CDD" id="cd07185">
    <property type="entry name" value="OmpA_C-like"/>
    <property type="match status" value="1"/>
</dbReference>
<keyword evidence="1 2" id="KW-0472">Membrane</keyword>
<dbReference type="InterPro" id="IPR006665">
    <property type="entry name" value="OmpA-like"/>
</dbReference>
<dbReference type="RefSeq" id="WP_091539327.1">
    <property type="nucleotide sequence ID" value="NZ_FONY01000003.1"/>
</dbReference>
<keyword evidence="5" id="KW-1185">Reference proteome</keyword>
<proteinExistence type="predicted"/>
<feature type="transmembrane region" description="Helical" evidence="2">
    <location>
        <begin position="7"/>
        <end position="26"/>
    </location>
</feature>
<dbReference type="SUPFAM" id="SSF103088">
    <property type="entry name" value="OmpA-like"/>
    <property type="match status" value="1"/>
</dbReference>
<accession>A0A1I2BK56</accession>
<dbReference type="Pfam" id="PF00691">
    <property type="entry name" value="OmpA"/>
    <property type="match status" value="1"/>
</dbReference>
<dbReference type="Pfam" id="PF11751">
    <property type="entry name" value="PorP_SprF"/>
    <property type="match status" value="1"/>
</dbReference>
<dbReference type="InterPro" id="IPR036737">
    <property type="entry name" value="OmpA-like_sf"/>
</dbReference>
<keyword evidence="2" id="KW-1133">Transmembrane helix</keyword>
<feature type="domain" description="OmpA-like" evidence="3">
    <location>
        <begin position="343"/>
        <end position="454"/>
    </location>
</feature>
<evidence type="ECO:0000256" key="1">
    <source>
        <dbReference type="PROSITE-ProRule" id="PRU00473"/>
    </source>
</evidence>
<reference evidence="5" key="1">
    <citation type="submission" date="2016-10" db="EMBL/GenBank/DDBJ databases">
        <authorList>
            <person name="Varghese N."/>
            <person name="Submissions S."/>
        </authorList>
    </citation>
    <scope>NUCLEOTIDE SEQUENCE [LARGE SCALE GENOMIC DNA]</scope>
    <source>
        <strain>GEY</strain>
        <strain evidence="5">DSM 9560</strain>
    </source>
</reference>
<evidence type="ECO:0000256" key="2">
    <source>
        <dbReference type="SAM" id="Phobius"/>
    </source>
</evidence>
<dbReference type="EMBL" id="FONY01000003">
    <property type="protein sequence ID" value="SFE56545.1"/>
    <property type="molecule type" value="Genomic_DNA"/>
</dbReference>
<evidence type="ECO:0000313" key="5">
    <source>
        <dbReference type="Proteomes" id="UP000199513"/>
    </source>
</evidence>
<dbReference type="InterPro" id="IPR050330">
    <property type="entry name" value="Bact_OuterMem_StrucFunc"/>
</dbReference>
<evidence type="ECO:0000259" key="3">
    <source>
        <dbReference type="PROSITE" id="PS51123"/>
    </source>
</evidence>
<dbReference type="OrthoDB" id="611024at2"/>
<sequence length="454" mass="51677">MKTRQYHFLNILLFYSALSICVGLFIPPKQTYAQQAPLMTHYYLNRFLFNPSQIAVQEANQLHLIYRNQWAGLQGAPETFLLTYQHTLPAQKMGLGATLKRENLNLIAQTSALASYAYLVNLSAKQKLSFGLSLGVMYSSINWDRVMLEDLIDPKLYSNDDQFQPDGNFSVLYTYNNLQLGLAVHHLFARGASKKFDLNNAFLRYGNHSILSASYKIKPKKGDFTFEPILLYRFANTFPGQIDISLLTEWKEKAWLSVGYRNSYGYALSMGFKVSENIRASYAYEIANQNIGIASNGTHEIMLNYTFGKKKNSEPTKEKEVMEKTTNTTQTLLLPEKYANLLVGQPYLLQTVKFGNNSNELDKINLEELDELGTILKNNPKLQIEIGVHTDNTIHANASKTLTQRRAESIKQYLMSKGAKGYQLSSVGYGNLRPLQDNNDEMNNNRVEIKFLKK</sequence>